<dbReference type="GO" id="GO:0008080">
    <property type="term" value="F:N-acetyltransferase activity"/>
    <property type="evidence" value="ECO:0007669"/>
    <property type="project" value="TreeGrafter"/>
</dbReference>
<reference evidence="4 5" key="1">
    <citation type="submission" date="2018-06" db="EMBL/GenBank/DDBJ databases">
        <title>Sphaerisporangium craniellae sp. nov., isolated from a marine sponge in the South China Sea.</title>
        <authorList>
            <person name="Li L."/>
        </authorList>
    </citation>
    <scope>NUCLEOTIDE SEQUENCE [LARGE SCALE GENOMIC DNA]</scope>
    <source>
        <strain evidence="4 5">LHW63015</strain>
    </source>
</reference>
<dbReference type="InterPro" id="IPR051016">
    <property type="entry name" value="Diverse_Substrate_AcTransf"/>
</dbReference>
<dbReference type="SUPFAM" id="SSF55729">
    <property type="entry name" value="Acyl-CoA N-acyltransferases (Nat)"/>
    <property type="match status" value="1"/>
</dbReference>
<dbReference type="EMBL" id="QMEY01000014">
    <property type="protein sequence ID" value="RBQ16956.1"/>
    <property type="molecule type" value="Genomic_DNA"/>
</dbReference>
<dbReference type="Proteomes" id="UP000253303">
    <property type="component" value="Unassembled WGS sequence"/>
</dbReference>
<sequence>MTIIVSAATPDHIPAMAELLEEMDRFYGGEPQDPADVRAGQIRQALFADPPAAYALLAWVNDRLAGIASYSFLWPAVGLTRSLYLKELYVAKSAQRQGAGTALMRALAKVATAHKCSRVEWTADADNDGARRFYERLGQEGLATKVFYRADIDAIGRLAGGGG</sequence>
<organism evidence="4 5">
    <name type="scientific">Spongiactinospora rosea</name>
    <dbReference type="NCBI Taxonomy" id="2248750"/>
    <lineage>
        <taxon>Bacteria</taxon>
        <taxon>Bacillati</taxon>
        <taxon>Actinomycetota</taxon>
        <taxon>Actinomycetes</taxon>
        <taxon>Streptosporangiales</taxon>
        <taxon>Streptosporangiaceae</taxon>
        <taxon>Spongiactinospora</taxon>
    </lineage>
</organism>
<evidence type="ECO:0000313" key="5">
    <source>
        <dbReference type="Proteomes" id="UP000253303"/>
    </source>
</evidence>
<accession>A0A366LSP2</accession>
<dbReference type="CDD" id="cd04301">
    <property type="entry name" value="NAT_SF"/>
    <property type="match status" value="1"/>
</dbReference>
<keyword evidence="1 4" id="KW-0808">Transferase</keyword>
<dbReference type="RefSeq" id="WP_113983818.1">
    <property type="nucleotide sequence ID" value="NZ_QMEY01000014.1"/>
</dbReference>
<comment type="caution">
    <text evidence="4">The sequence shown here is derived from an EMBL/GenBank/DDBJ whole genome shotgun (WGS) entry which is preliminary data.</text>
</comment>
<keyword evidence="5" id="KW-1185">Reference proteome</keyword>
<dbReference type="PANTHER" id="PTHR10545:SF29">
    <property type="entry name" value="GH14572P-RELATED"/>
    <property type="match status" value="1"/>
</dbReference>
<dbReference type="AlphaFoldDB" id="A0A366LSP2"/>
<proteinExistence type="predicted"/>
<feature type="domain" description="N-acetyltransferase" evidence="3">
    <location>
        <begin position="3"/>
        <end position="155"/>
    </location>
</feature>
<dbReference type="Pfam" id="PF00583">
    <property type="entry name" value="Acetyltransf_1"/>
    <property type="match status" value="1"/>
</dbReference>
<gene>
    <name evidence="4" type="ORF">DP939_28305</name>
</gene>
<evidence type="ECO:0000259" key="3">
    <source>
        <dbReference type="PROSITE" id="PS51186"/>
    </source>
</evidence>
<dbReference type="PROSITE" id="PS51186">
    <property type="entry name" value="GNAT"/>
    <property type="match status" value="1"/>
</dbReference>
<dbReference type="PANTHER" id="PTHR10545">
    <property type="entry name" value="DIAMINE N-ACETYLTRANSFERASE"/>
    <property type="match status" value="1"/>
</dbReference>
<keyword evidence="2" id="KW-0012">Acyltransferase</keyword>
<dbReference type="OrthoDB" id="3375743at2"/>
<dbReference type="Gene3D" id="3.40.630.30">
    <property type="match status" value="1"/>
</dbReference>
<protein>
    <submittedName>
        <fullName evidence="4">GNAT family N-acetyltransferase</fullName>
    </submittedName>
</protein>
<evidence type="ECO:0000256" key="1">
    <source>
        <dbReference type="ARBA" id="ARBA00022679"/>
    </source>
</evidence>
<evidence type="ECO:0000313" key="4">
    <source>
        <dbReference type="EMBL" id="RBQ16956.1"/>
    </source>
</evidence>
<name>A0A366LSP2_9ACTN</name>
<dbReference type="InterPro" id="IPR000182">
    <property type="entry name" value="GNAT_dom"/>
</dbReference>
<dbReference type="InterPro" id="IPR016181">
    <property type="entry name" value="Acyl_CoA_acyltransferase"/>
</dbReference>
<evidence type="ECO:0000256" key="2">
    <source>
        <dbReference type="ARBA" id="ARBA00023315"/>
    </source>
</evidence>